<reference evidence="3 4" key="1">
    <citation type="journal article" date="2012" name="Stand. Genomic Sci.">
        <title>Genome sequence of the orange-pigmented seawater bacterium Owenweeksia hongkongensis type strain (UST20020801(T)).</title>
        <authorList>
            <person name="Riedel T."/>
            <person name="Held B."/>
            <person name="Nolan M."/>
            <person name="Lucas S."/>
            <person name="Lapidus A."/>
            <person name="Tice H."/>
            <person name="Del Rio T.G."/>
            <person name="Cheng J.F."/>
            <person name="Han C."/>
            <person name="Tapia R."/>
            <person name="Goodwin L.A."/>
            <person name="Pitluck S."/>
            <person name="Liolios K."/>
            <person name="Mavromatis K."/>
            <person name="Pagani I."/>
            <person name="Ivanova N."/>
            <person name="Mikhailova N."/>
            <person name="Pati A."/>
            <person name="Chen A."/>
            <person name="Palaniappan K."/>
            <person name="Rohde M."/>
            <person name="Tindall B.J."/>
            <person name="Detter J.C."/>
            <person name="Goker M."/>
            <person name="Woyke T."/>
            <person name="Bristow J."/>
            <person name="Eisen J.A."/>
            <person name="Markowitz V."/>
            <person name="Hugenholtz P."/>
            <person name="Klenk H.P."/>
            <person name="Kyrpides N.C."/>
        </authorList>
    </citation>
    <scope>NUCLEOTIDE SEQUENCE</scope>
    <source>
        <strain evidence="4">DSM 17368 / JCM 12287 / NRRL B-23963</strain>
    </source>
</reference>
<feature type="domain" description="Outer membrane protein beta-barrel" evidence="2">
    <location>
        <begin position="25"/>
        <end position="192"/>
    </location>
</feature>
<evidence type="ECO:0000259" key="2">
    <source>
        <dbReference type="Pfam" id="PF13568"/>
    </source>
</evidence>
<dbReference type="Pfam" id="PF13568">
    <property type="entry name" value="OMP_b-brl_2"/>
    <property type="match status" value="1"/>
</dbReference>
<gene>
    <name evidence="3" type="ordered locus">Oweho_0647</name>
</gene>
<dbReference type="EMBL" id="CP003156">
    <property type="protein sequence ID" value="AEV31661.1"/>
    <property type="molecule type" value="Genomic_DNA"/>
</dbReference>
<dbReference type="OrthoDB" id="947434at2"/>
<dbReference type="Proteomes" id="UP000005631">
    <property type="component" value="Chromosome"/>
</dbReference>
<dbReference type="eggNOG" id="COG3637">
    <property type="taxonomic scope" value="Bacteria"/>
</dbReference>
<protein>
    <recommendedName>
        <fullName evidence="2">Outer membrane protein beta-barrel domain-containing protein</fullName>
    </recommendedName>
</protein>
<dbReference type="STRING" id="926562.Oweho_0647"/>
<dbReference type="RefSeq" id="WP_014201022.1">
    <property type="nucleotide sequence ID" value="NC_016599.1"/>
</dbReference>
<evidence type="ECO:0000313" key="3">
    <source>
        <dbReference type="EMBL" id="AEV31661.1"/>
    </source>
</evidence>
<dbReference type="KEGG" id="oho:Oweho_0647"/>
<keyword evidence="1" id="KW-0732">Signal</keyword>
<dbReference type="HOGENOM" id="CLU_082049_1_1_10"/>
<keyword evidence="4" id="KW-1185">Reference proteome</keyword>
<evidence type="ECO:0000256" key="1">
    <source>
        <dbReference type="SAM" id="SignalP"/>
    </source>
</evidence>
<name>G8R0Z0_OWEHD</name>
<feature type="signal peptide" evidence="1">
    <location>
        <begin position="1"/>
        <end position="22"/>
    </location>
</feature>
<dbReference type="InterPro" id="IPR025665">
    <property type="entry name" value="Beta-barrel_OMP_2"/>
</dbReference>
<dbReference type="AlphaFoldDB" id="G8R0Z0"/>
<accession>G8R0Z0</accession>
<feature type="chain" id="PRO_5003515282" description="Outer membrane protein beta-barrel domain-containing protein" evidence="1">
    <location>
        <begin position="23"/>
        <end position="215"/>
    </location>
</feature>
<evidence type="ECO:0000313" key="4">
    <source>
        <dbReference type="Proteomes" id="UP000005631"/>
    </source>
</evidence>
<proteinExistence type="predicted"/>
<sequence length="215" mass="23372">MKKLTTFAIIACTVLLSRNAVAQKINVNAGLNISSITTNLGFSEPKLKPGFHIGASVDYAVSDLFSIDGGLLLSSMGYRINNDFDYGFGPEHVEGNISPYYLTIPILLKANFELGNIQAFAGVGPYAAFGLFGNVDRKYTPANGNSEDLSGDIEWGENGMNRFDFGLQAKVGLEFDKINVALFYGQGLVDVISVEDEYFLNTVFGLTVGYTLFEK</sequence>
<organism evidence="3 4">
    <name type="scientific">Owenweeksia hongkongensis (strain DSM 17368 / CIP 108786 / JCM 12287 / NRRL B-23963 / UST20020801)</name>
    <dbReference type="NCBI Taxonomy" id="926562"/>
    <lineage>
        <taxon>Bacteria</taxon>
        <taxon>Pseudomonadati</taxon>
        <taxon>Bacteroidota</taxon>
        <taxon>Flavobacteriia</taxon>
        <taxon>Flavobacteriales</taxon>
        <taxon>Owenweeksiaceae</taxon>
        <taxon>Owenweeksia</taxon>
    </lineage>
</organism>